<dbReference type="EMBL" id="KZ988325">
    <property type="protein sequence ID" value="RKP12459.1"/>
    <property type="molecule type" value="Genomic_DNA"/>
</dbReference>
<organism evidence="1 2">
    <name type="scientific">Piptocephalis cylindrospora</name>
    <dbReference type="NCBI Taxonomy" id="1907219"/>
    <lineage>
        <taxon>Eukaryota</taxon>
        <taxon>Fungi</taxon>
        <taxon>Fungi incertae sedis</taxon>
        <taxon>Zoopagomycota</taxon>
        <taxon>Zoopagomycotina</taxon>
        <taxon>Zoopagomycetes</taxon>
        <taxon>Zoopagales</taxon>
        <taxon>Piptocephalidaceae</taxon>
        <taxon>Piptocephalis</taxon>
    </lineage>
</organism>
<sequence>MPLTFLHLPTDIHTHYLLPHLDHPQDVLAVAKTCKALHPSFTPCSPYKLEKHLDLVERLVLCLRRLRSGGGDEDPEVVEALGILRDRRFSYEAYAYLEQEWQGNPYVAALRVSSPALLYALLQHRFPFRWGDPGISANVGIGSAPPGEGEGWAENPVWVQASMAMSARAERQVTRLALSGDMDGLVRVMRHPWSFRVNFLSLDLISSMRAILDRPQGSAAPPSLSLEFILSELKGSEAGHMIYDSLLCAATLAMDPVSMDRILCERRCTPLHGLDTACSILARRAVSFPSLTLPTPSLVQAMESLVVRIPCPGEGVTVNGVDTAMFYLCGPGIPDDRIPLLETLLLSGKASIHLLEHAMYVECHSRPRLRVLSALLSRSRGSYGPSSLCLKRCKELVRRLDLDIKGEAQVMEILDDALYALEDQSDPWQGGGI</sequence>
<gene>
    <name evidence="1" type="ORF">BJ684DRAFT_17058</name>
</gene>
<accession>A0A4V1IXW3</accession>
<dbReference type="Proteomes" id="UP000267251">
    <property type="component" value="Unassembled WGS sequence"/>
</dbReference>
<dbReference type="OrthoDB" id="10346338at2759"/>
<evidence type="ECO:0000313" key="2">
    <source>
        <dbReference type="Proteomes" id="UP000267251"/>
    </source>
</evidence>
<evidence type="ECO:0000313" key="1">
    <source>
        <dbReference type="EMBL" id="RKP12459.1"/>
    </source>
</evidence>
<dbReference type="AlphaFoldDB" id="A0A4V1IXW3"/>
<keyword evidence="2" id="KW-1185">Reference proteome</keyword>
<protein>
    <recommendedName>
        <fullName evidence="3">F-box domain-containing protein</fullName>
    </recommendedName>
</protein>
<reference evidence="2" key="1">
    <citation type="journal article" date="2018" name="Nat. Microbiol.">
        <title>Leveraging single-cell genomics to expand the fungal tree of life.</title>
        <authorList>
            <person name="Ahrendt S.R."/>
            <person name="Quandt C.A."/>
            <person name="Ciobanu D."/>
            <person name="Clum A."/>
            <person name="Salamov A."/>
            <person name="Andreopoulos B."/>
            <person name="Cheng J.F."/>
            <person name="Woyke T."/>
            <person name="Pelin A."/>
            <person name="Henrissat B."/>
            <person name="Reynolds N.K."/>
            <person name="Benny G.L."/>
            <person name="Smith M.E."/>
            <person name="James T.Y."/>
            <person name="Grigoriev I.V."/>
        </authorList>
    </citation>
    <scope>NUCLEOTIDE SEQUENCE [LARGE SCALE GENOMIC DNA]</scope>
</reference>
<name>A0A4V1IXW3_9FUNG</name>
<evidence type="ECO:0008006" key="3">
    <source>
        <dbReference type="Google" id="ProtNLM"/>
    </source>
</evidence>
<proteinExistence type="predicted"/>